<evidence type="ECO:0000256" key="3">
    <source>
        <dbReference type="ARBA" id="ARBA00022475"/>
    </source>
</evidence>
<feature type="transmembrane region" description="Helical" evidence="7">
    <location>
        <begin position="108"/>
        <end position="129"/>
    </location>
</feature>
<sequence>MSNSAAPIMDEKTLRWMPWVIAIAFFMQSLDGTILNTALPSMASSLAQDPLRMQSVVIAYMLTIALLIPASGWIADRFGIKRIFFSAILLFSFGSLLCALSWSLNVLVAARVIQGLGGALMLPIGRLIVLRAYPRSELVRIMGFITVPGLLGPLLGPTLGGWMVEYLSWHWIFLLNIPVGIIGCYAVKHFIPDLPGGGRTRFDGIGFILFGAAMVRCKK</sequence>
<reference evidence="9 10" key="1">
    <citation type="submission" date="2018-08" db="EMBL/GenBank/DDBJ databases">
        <title>Recombination of ecologically and evolutionarily significant loci maintains genetic cohesion in the Pseudomonas syringae species complex.</title>
        <authorList>
            <person name="Dillon M."/>
            <person name="Thakur S."/>
            <person name="Almeida R.N.D."/>
            <person name="Weir B.S."/>
            <person name="Guttman D.S."/>
        </authorList>
    </citation>
    <scope>NUCLEOTIDE SEQUENCE [LARGE SCALE GENOMIC DNA]</scope>
    <source>
        <strain evidence="9 10">ICMP 13685</strain>
    </source>
</reference>
<evidence type="ECO:0000256" key="4">
    <source>
        <dbReference type="ARBA" id="ARBA00022692"/>
    </source>
</evidence>
<keyword evidence="5 7" id="KW-1133">Transmembrane helix</keyword>
<feature type="domain" description="Major facilitator superfamily (MFS) profile" evidence="8">
    <location>
        <begin position="17"/>
        <end position="219"/>
    </location>
</feature>
<gene>
    <name evidence="9" type="ORF">ALP70_03756</name>
</gene>
<feature type="transmembrane region" description="Helical" evidence="7">
    <location>
        <begin position="141"/>
        <end position="163"/>
    </location>
</feature>
<dbReference type="InterPro" id="IPR020846">
    <property type="entry name" value="MFS_dom"/>
</dbReference>
<dbReference type="PANTHER" id="PTHR42718">
    <property type="entry name" value="MAJOR FACILITATOR SUPERFAMILY MULTIDRUG TRANSPORTER MFSC"/>
    <property type="match status" value="1"/>
</dbReference>
<dbReference type="AlphaFoldDB" id="A0A3M5BBS0"/>
<keyword evidence="3" id="KW-1003">Cell membrane</keyword>
<dbReference type="Pfam" id="PF07690">
    <property type="entry name" value="MFS_1"/>
    <property type="match status" value="1"/>
</dbReference>
<proteinExistence type="predicted"/>
<evidence type="ECO:0000256" key="2">
    <source>
        <dbReference type="ARBA" id="ARBA00022448"/>
    </source>
</evidence>
<evidence type="ECO:0000256" key="6">
    <source>
        <dbReference type="ARBA" id="ARBA00023136"/>
    </source>
</evidence>
<protein>
    <submittedName>
        <fullName evidence="9">Drug resistance transporter, EmrB/QacA family</fullName>
    </submittedName>
</protein>
<evidence type="ECO:0000313" key="10">
    <source>
        <dbReference type="Proteomes" id="UP000269801"/>
    </source>
</evidence>
<dbReference type="PANTHER" id="PTHR42718:SF46">
    <property type="entry name" value="BLR6921 PROTEIN"/>
    <property type="match status" value="1"/>
</dbReference>
<keyword evidence="4 7" id="KW-0812">Transmembrane</keyword>
<keyword evidence="6 7" id="KW-0472">Membrane</keyword>
<comment type="subcellular location">
    <subcellularLocation>
        <location evidence="1">Cell membrane</location>
        <topology evidence="1">Multi-pass membrane protein</topology>
    </subcellularLocation>
</comment>
<comment type="caution">
    <text evidence="9">The sequence shown here is derived from an EMBL/GenBank/DDBJ whole genome shotgun (WGS) entry which is preliminary data.</text>
</comment>
<feature type="transmembrane region" description="Helical" evidence="7">
    <location>
        <begin position="57"/>
        <end position="76"/>
    </location>
</feature>
<dbReference type="PROSITE" id="PS50850">
    <property type="entry name" value="MFS"/>
    <property type="match status" value="1"/>
</dbReference>
<keyword evidence="2" id="KW-0813">Transport</keyword>
<feature type="non-terminal residue" evidence="9">
    <location>
        <position position="219"/>
    </location>
</feature>
<feature type="transmembrane region" description="Helical" evidence="7">
    <location>
        <begin position="83"/>
        <end position="102"/>
    </location>
</feature>
<dbReference type="InterPro" id="IPR036259">
    <property type="entry name" value="MFS_trans_sf"/>
</dbReference>
<dbReference type="GO" id="GO:0022857">
    <property type="term" value="F:transmembrane transporter activity"/>
    <property type="evidence" value="ECO:0007669"/>
    <property type="project" value="InterPro"/>
</dbReference>
<dbReference type="InterPro" id="IPR011701">
    <property type="entry name" value="MFS"/>
</dbReference>
<name>A0A3M5BBS0_PSESS</name>
<dbReference type="Proteomes" id="UP000269801">
    <property type="component" value="Unassembled WGS sequence"/>
</dbReference>
<accession>A0A3M5BBS0</accession>
<evidence type="ECO:0000256" key="1">
    <source>
        <dbReference type="ARBA" id="ARBA00004651"/>
    </source>
</evidence>
<dbReference type="Gene3D" id="1.20.1720.10">
    <property type="entry name" value="Multidrug resistance protein D"/>
    <property type="match status" value="1"/>
</dbReference>
<dbReference type="EMBL" id="RBSL01000374">
    <property type="protein sequence ID" value="RMS22303.1"/>
    <property type="molecule type" value="Genomic_DNA"/>
</dbReference>
<dbReference type="GO" id="GO:0005886">
    <property type="term" value="C:plasma membrane"/>
    <property type="evidence" value="ECO:0007669"/>
    <property type="project" value="UniProtKB-SubCell"/>
</dbReference>
<evidence type="ECO:0000256" key="5">
    <source>
        <dbReference type="ARBA" id="ARBA00022989"/>
    </source>
</evidence>
<dbReference type="SUPFAM" id="SSF103473">
    <property type="entry name" value="MFS general substrate transporter"/>
    <property type="match status" value="1"/>
</dbReference>
<evidence type="ECO:0000259" key="8">
    <source>
        <dbReference type="PROSITE" id="PS50850"/>
    </source>
</evidence>
<dbReference type="PRINTS" id="PR01036">
    <property type="entry name" value="TCRTETB"/>
</dbReference>
<feature type="transmembrane region" description="Helical" evidence="7">
    <location>
        <begin position="169"/>
        <end position="191"/>
    </location>
</feature>
<organism evidence="9 10">
    <name type="scientific">Pseudomonas savastanoi</name>
    <name type="common">Pseudomonas syringae pv. savastanoi</name>
    <dbReference type="NCBI Taxonomy" id="29438"/>
    <lineage>
        <taxon>Bacteria</taxon>
        <taxon>Pseudomonadati</taxon>
        <taxon>Pseudomonadota</taxon>
        <taxon>Gammaproteobacteria</taxon>
        <taxon>Pseudomonadales</taxon>
        <taxon>Pseudomonadaceae</taxon>
        <taxon>Pseudomonas</taxon>
    </lineage>
</organism>
<evidence type="ECO:0000313" key="9">
    <source>
        <dbReference type="EMBL" id="RMS22303.1"/>
    </source>
</evidence>
<evidence type="ECO:0000256" key="7">
    <source>
        <dbReference type="SAM" id="Phobius"/>
    </source>
</evidence>